<feature type="non-terminal residue" evidence="2">
    <location>
        <position position="246"/>
    </location>
</feature>
<accession>A0A1R3L0V8</accession>
<name>A0A1R3L0V8_9ROSI</name>
<sequence>DRGQAAKQIGIQPGRYTQPARRRNPHQRQNQAEKGAQQRGGQRDDQRVDQARCQQLRQDVLHCRKIKEGTGKNSDQIHSRFSVAGDGQRPSPNVFTRTPVARGLIVLRQILFRHRRARKPLLIKLFPRPILHRRFDGFVQRRFKGRFVFRYRHARRGVERGDVGCRHQFETGGIIFGGFVIKEHGINGAVVQRGDGGVVIRKAHQIGLFEVRQRIAFLQRALNDAQSLVRQRCHVFTPESLRVRIV</sequence>
<keyword evidence="3" id="KW-1185">Reference proteome</keyword>
<evidence type="ECO:0000313" key="2">
    <source>
        <dbReference type="EMBL" id="OMP12961.1"/>
    </source>
</evidence>
<gene>
    <name evidence="2" type="ORF">COLO4_02519</name>
</gene>
<evidence type="ECO:0000256" key="1">
    <source>
        <dbReference type="SAM" id="MobiDB-lite"/>
    </source>
</evidence>
<feature type="non-terminal residue" evidence="2">
    <location>
        <position position="1"/>
    </location>
</feature>
<dbReference type="Proteomes" id="UP000187203">
    <property type="component" value="Unassembled WGS sequence"/>
</dbReference>
<evidence type="ECO:0000313" key="3">
    <source>
        <dbReference type="Proteomes" id="UP000187203"/>
    </source>
</evidence>
<feature type="region of interest" description="Disordered" evidence="1">
    <location>
        <begin position="70"/>
        <end position="95"/>
    </location>
</feature>
<dbReference type="EMBL" id="AWUE01005521">
    <property type="protein sequence ID" value="OMP12961.1"/>
    <property type="molecule type" value="Genomic_DNA"/>
</dbReference>
<organism evidence="2 3">
    <name type="scientific">Corchorus olitorius</name>
    <dbReference type="NCBI Taxonomy" id="93759"/>
    <lineage>
        <taxon>Eukaryota</taxon>
        <taxon>Viridiplantae</taxon>
        <taxon>Streptophyta</taxon>
        <taxon>Embryophyta</taxon>
        <taxon>Tracheophyta</taxon>
        <taxon>Spermatophyta</taxon>
        <taxon>Magnoliopsida</taxon>
        <taxon>eudicotyledons</taxon>
        <taxon>Gunneridae</taxon>
        <taxon>Pentapetalae</taxon>
        <taxon>rosids</taxon>
        <taxon>malvids</taxon>
        <taxon>Malvales</taxon>
        <taxon>Malvaceae</taxon>
        <taxon>Grewioideae</taxon>
        <taxon>Apeibeae</taxon>
        <taxon>Corchorus</taxon>
    </lineage>
</organism>
<protein>
    <submittedName>
        <fullName evidence="2">Uncharacterized protein</fullName>
    </submittedName>
</protein>
<feature type="region of interest" description="Disordered" evidence="1">
    <location>
        <begin position="1"/>
        <end position="50"/>
    </location>
</feature>
<comment type="caution">
    <text evidence="2">The sequence shown here is derived from an EMBL/GenBank/DDBJ whole genome shotgun (WGS) entry which is preliminary data.</text>
</comment>
<feature type="compositionally biased region" description="Basic and acidic residues" evidence="1">
    <location>
        <begin position="41"/>
        <end position="50"/>
    </location>
</feature>
<proteinExistence type="predicted"/>
<dbReference type="AlphaFoldDB" id="A0A1R3L0V8"/>
<reference evidence="3" key="1">
    <citation type="submission" date="2013-09" db="EMBL/GenBank/DDBJ databases">
        <title>Corchorus olitorius genome sequencing.</title>
        <authorList>
            <person name="Alam M."/>
            <person name="Haque M.S."/>
            <person name="Islam M.S."/>
            <person name="Emdad E.M."/>
            <person name="Islam M.M."/>
            <person name="Ahmed B."/>
            <person name="Halim A."/>
            <person name="Hossen Q.M.M."/>
            <person name="Hossain M.Z."/>
            <person name="Ahmed R."/>
            <person name="Khan M.M."/>
            <person name="Islam R."/>
            <person name="Rashid M.M."/>
            <person name="Khan S.A."/>
            <person name="Rahman M.S."/>
            <person name="Alam M."/>
            <person name="Yahiya A.S."/>
            <person name="Khan M.S."/>
            <person name="Azam M.S."/>
            <person name="Haque T."/>
            <person name="Lashkar M.Z.H."/>
            <person name="Akhand A.I."/>
            <person name="Morshed G."/>
            <person name="Roy S."/>
            <person name="Uddin K.S."/>
            <person name="Rabeya T."/>
            <person name="Hossain A.S."/>
            <person name="Chowdhury A."/>
            <person name="Snigdha A.R."/>
            <person name="Mortoza M.S."/>
            <person name="Matin S.A."/>
            <person name="Hoque S.M.E."/>
            <person name="Islam M.K."/>
            <person name="Roy D.K."/>
            <person name="Haider R."/>
            <person name="Moosa M.M."/>
            <person name="Elias S.M."/>
            <person name="Hasan A.M."/>
            <person name="Jahan S."/>
            <person name="Shafiuddin M."/>
            <person name="Mahmood N."/>
            <person name="Shommy N.S."/>
        </authorList>
    </citation>
    <scope>NUCLEOTIDE SEQUENCE [LARGE SCALE GENOMIC DNA]</scope>
    <source>
        <strain evidence="3">cv. O-4</strain>
    </source>
</reference>